<feature type="compositionally biased region" description="Low complexity" evidence="1">
    <location>
        <begin position="736"/>
        <end position="745"/>
    </location>
</feature>
<feature type="region of interest" description="Disordered" evidence="1">
    <location>
        <begin position="465"/>
        <end position="515"/>
    </location>
</feature>
<proteinExistence type="predicted"/>
<feature type="region of interest" description="Disordered" evidence="1">
    <location>
        <begin position="1"/>
        <end position="36"/>
    </location>
</feature>
<gene>
    <name evidence="3" type="ORF">E0H26_14380</name>
</gene>
<feature type="compositionally biased region" description="Low complexity" evidence="1">
    <location>
        <begin position="471"/>
        <end position="480"/>
    </location>
</feature>
<name>A0A4R0GML2_9ACTN</name>
<feature type="compositionally biased region" description="Pro residues" evidence="1">
    <location>
        <begin position="676"/>
        <end position="688"/>
    </location>
</feature>
<dbReference type="Gene3D" id="2.60.120.260">
    <property type="entry name" value="Galactose-binding domain-like"/>
    <property type="match status" value="1"/>
</dbReference>
<accession>A0A4R0GML2</accession>
<feature type="domain" description="F5/8 type C" evidence="2">
    <location>
        <begin position="760"/>
        <end position="901"/>
    </location>
</feature>
<dbReference type="SUPFAM" id="SSF49785">
    <property type="entry name" value="Galactose-binding domain-like"/>
    <property type="match status" value="1"/>
</dbReference>
<reference evidence="3 4" key="1">
    <citation type="submission" date="2019-02" db="EMBL/GenBank/DDBJ databases">
        <title>Jishengella sp. nov., isolated from a root of Zingiber montanum.</title>
        <authorList>
            <person name="Kuncharoen N."/>
            <person name="Kudo T."/>
            <person name="Masahiro Y."/>
            <person name="Ohkuma M."/>
            <person name="Tanasupawat S."/>
        </authorList>
    </citation>
    <scope>NUCLEOTIDE SEQUENCE [LARGE SCALE GENOMIC DNA]</scope>
    <source>
        <strain evidence="3 4">PLAI 1-1</strain>
    </source>
</reference>
<dbReference type="RefSeq" id="WP_131304112.1">
    <property type="nucleotide sequence ID" value="NZ_SJJR01000008.1"/>
</dbReference>
<dbReference type="AlphaFoldDB" id="A0A4R0GML2"/>
<sequence length="901" mass="93526">MTSGDRDRAGRAPLSPGGPGDRPEHPRRSARTTQPGWLADTGRFRRIGSALSWVGERVVVVGPDPDGTVAAMAAELPTEPDVVTVIGPVHTADDRSVVETVLPIAVPPGSRARVVVPGAGGAFADRLARELTAVLDAPRGQVLLVPGGSLFAVEGWLRHSPDGTATPLGRRSPAPPWESDVDEFCVSTAAAAGDLVVLPIPAGMWLFRRPSELPAPELDDVVYGIPADATRPLLVLGRPGQPDPTGDELAALLRGLAPRLRRHLVLAPYGSATATATVAGQLARTESRPVTIHTGLPVLALHSRPSSLAVDEPAGGWEPLATALRVAPDGTARPSGPVPGLDGYPSLGDHLFRLNEQWVAEVTQSGLWVRPAGQETRAEVVRAHPWDYGKVRIFVGVPGRTPTSQVLPLLGALLARLPEQTRRRVELAPAGFADAAGIDLSAALAEGATGVPAAIRRALVLREPSPDADVPAPAETALPAPAKPPAEPEPRPSGRRRPSGPRVAALRPAAGPPPVPVVLSTVTEVEPTAGQLATPPNSAPIPANSAVPATHRLASAGIPAPPADRAVPTEPLTVLPDEFVARNEPVAVSSDELVVPVAVPSRDPAPLAAENDRQGEMTVLLPVVPPGGGRWSRSRRRAVPVLAAVSALAIATATGYALRPTSDRSDLPPQNSQDALPPPAGPLSPAPPMDTVESGPTDTATPTAVPSTANPSTTGPAIAVPSAPATRTTTGPASSRPSPAAGTGRPPTPTQSRATPRPATSSAPVGRVNSSGRNLASTGTATASSVEATDRLGAHRAIDGDPETRWASAFAPDPQWLAVDLGETWQVSQVRLRWERAYATAYRVEVSTDGRSWQTVYRTSSGAGGVVDISFARTPARHVRMVGTARDMPGYGYSVYEFEVR</sequence>
<dbReference type="Proteomes" id="UP000292274">
    <property type="component" value="Unassembled WGS sequence"/>
</dbReference>
<evidence type="ECO:0000313" key="4">
    <source>
        <dbReference type="Proteomes" id="UP000292274"/>
    </source>
</evidence>
<feature type="compositionally biased region" description="Polar residues" evidence="1">
    <location>
        <begin position="725"/>
        <end position="735"/>
    </location>
</feature>
<dbReference type="OrthoDB" id="5513218at2"/>
<evidence type="ECO:0000313" key="3">
    <source>
        <dbReference type="EMBL" id="TCB96799.1"/>
    </source>
</evidence>
<dbReference type="InterPro" id="IPR008979">
    <property type="entry name" value="Galactose-bd-like_sf"/>
</dbReference>
<protein>
    <recommendedName>
        <fullName evidence="2">F5/8 type C domain-containing protein</fullName>
    </recommendedName>
</protein>
<evidence type="ECO:0000259" key="2">
    <source>
        <dbReference type="PROSITE" id="PS50022"/>
    </source>
</evidence>
<feature type="region of interest" description="Disordered" evidence="1">
    <location>
        <begin position="659"/>
        <end position="788"/>
    </location>
</feature>
<dbReference type="PROSITE" id="PS50022">
    <property type="entry name" value="FA58C_3"/>
    <property type="match status" value="1"/>
</dbReference>
<evidence type="ECO:0000256" key="1">
    <source>
        <dbReference type="SAM" id="MobiDB-lite"/>
    </source>
</evidence>
<feature type="compositionally biased region" description="Polar residues" evidence="1">
    <location>
        <begin position="694"/>
        <end position="715"/>
    </location>
</feature>
<dbReference type="InterPro" id="IPR000421">
    <property type="entry name" value="FA58C"/>
</dbReference>
<organism evidence="3 4">
    <name type="scientific">Micromonospora zingiberis</name>
    <dbReference type="NCBI Taxonomy" id="2053011"/>
    <lineage>
        <taxon>Bacteria</taxon>
        <taxon>Bacillati</taxon>
        <taxon>Actinomycetota</taxon>
        <taxon>Actinomycetes</taxon>
        <taxon>Micromonosporales</taxon>
        <taxon>Micromonosporaceae</taxon>
        <taxon>Micromonospora</taxon>
    </lineage>
</organism>
<feature type="compositionally biased region" description="Polar residues" evidence="1">
    <location>
        <begin position="750"/>
        <end position="787"/>
    </location>
</feature>
<comment type="caution">
    <text evidence="3">The sequence shown here is derived from an EMBL/GenBank/DDBJ whole genome shotgun (WGS) entry which is preliminary data.</text>
</comment>
<feature type="compositionally biased region" description="Low complexity" evidence="1">
    <location>
        <begin position="500"/>
        <end position="509"/>
    </location>
</feature>
<dbReference type="SMART" id="SM00231">
    <property type="entry name" value="FA58C"/>
    <property type="match status" value="1"/>
</dbReference>
<dbReference type="EMBL" id="SJJR01000008">
    <property type="protein sequence ID" value="TCB96799.1"/>
    <property type="molecule type" value="Genomic_DNA"/>
</dbReference>
<dbReference type="Pfam" id="PF00754">
    <property type="entry name" value="F5_F8_type_C"/>
    <property type="match status" value="1"/>
</dbReference>
<feature type="compositionally biased region" description="Basic and acidic residues" evidence="1">
    <location>
        <begin position="1"/>
        <end position="10"/>
    </location>
</feature>
<keyword evidence="4" id="KW-1185">Reference proteome</keyword>